<dbReference type="Pfam" id="PF00011">
    <property type="entry name" value="HSP20"/>
    <property type="match status" value="1"/>
</dbReference>
<dbReference type="OrthoDB" id="9810618at2"/>
<organism evidence="5 6">
    <name type="scientific">Sphingomonas crocodyli</name>
    <dbReference type="NCBI Taxonomy" id="1979270"/>
    <lineage>
        <taxon>Bacteria</taxon>
        <taxon>Pseudomonadati</taxon>
        <taxon>Pseudomonadota</taxon>
        <taxon>Alphaproteobacteria</taxon>
        <taxon>Sphingomonadales</taxon>
        <taxon>Sphingomonadaceae</taxon>
        <taxon>Sphingomonas</taxon>
    </lineage>
</organism>
<dbReference type="InterPro" id="IPR008978">
    <property type="entry name" value="HSP20-like_chaperone"/>
</dbReference>
<dbReference type="EMBL" id="SACN01000003">
    <property type="protein sequence ID" value="RVT90421.1"/>
    <property type="molecule type" value="Genomic_DNA"/>
</dbReference>
<dbReference type="PANTHER" id="PTHR47062">
    <property type="match status" value="1"/>
</dbReference>
<accession>A0A437LYC4</accession>
<dbReference type="PANTHER" id="PTHR47062:SF1">
    <property type="entry name" value="SMALL HEAT SHOCK PROTEIN IBPA"/>
    <property type="match status" value="1"/>
</dbReference>
<reference evidence="5 6" key="1">
    <citation type="submission" date="2019-01" db="EMBL/GenBank/DDBJ databases">
        <authorList>
            <person name="Chen W.-M."/>
        </authorList>
    </citation>
    <scope>NUCLEOTIDE SEQUENCE [LARGE SCALE GENOMIC DNA]</scope>
    <source>
        <strain evidence="5 6">CCP-7</strain>
    </source>
</reference>
<dbReference type="RefSeq" id="WP_127745679.1">
    <property type="nucleotide sequence ID" value="NZ_SACN01000003.1"/>
</dbReference>
<dbReference type="InterPro" id="IPR002068">
    <property type="entry name" value="A-crystallin/Hsp20_dom"/>
</dbReference>
<dbReference type="CDD" id="cd06470">
    <property type="entry name" value="ACD_IbpA-B_like"/>
    <property type="match status" value="1"/>
</dbReference>
<keyword evidence="1" id="KW-0346">Stress response</keyword>
<dbReference type="InterPro" id="IPR037913">
    <property type="entry name" value="ACD_IbpA/B"/>
</dbReference>
<evidence type="ECO:0000256" key="3">
    <source>
        <dbReference type="RuleBase" id="RU003616"/>
    </source>
</evidence>
<dbReference type="AlphaFoldDB" id="A0A437LYC4"/>
<dbReference type="SUPFAM" id="SSF49764">
    <property type="entry name" value="HSP20-like chaperones"/>
    <property type="match status" value="1"/>
</dbReference>
<evidence type="ECO:0000256" key="1">
    <source>
        <dbReference type="ARBA" id="ARBA00023016"/>
    </source>
</evidence>
<gene>
    <name evidence="5" type="ORF">EOD43_19375</name>
</gene>
<dbReference type="Gene3D" id="2.60.40.790">
    <property type="match status" value="1"/>
</dbReference>
<dbReference type="Proteomes" id="UP000282971">
    <property type="component" value="Unassembled WGS sequence"/>
</dbReference>
<evidence type="ECO:0000313" key="5">
    <source>
        <dbReference type="EMBL" id="RVT90421.1"/>
    </source>
</evidence>
<proteinExistence type="inferred from homology"/>
<keyword evidence="6" id="KW-1185">Reference proteome</keyword>
<feature type="domain" description="SHSP" evidence="4">
    <location>
        <begin position="29"/>
        <end position="141"/>
    </location>
</feature>
<protein>
    <submittedName>
        <fullName evidence="5">Hsp20 family protein</fullName>
    </submittedName>
</protein>
<comment type="caution">
    <text evidence="5">The sequence shown here is derived from an EMBL/GenBank/DDBJ whole genome shotgun (WGS) entry which is preliminary data.</text>
</comment>
<comment type="similarity">
    <text evidence="2 3">Belongs to the small heat shock protein (HSP20) family.</text>
</comment>
<evidence type="ECO:0000256" key="2">
    <source>
        <dbReference type="PROSITE-ProRule" id="PRU00285"/>
    </source>
</evidence>
<evidence type="ECO:0000259" key="4">
    <source>
        <dbReference type="PROSITE" id="PS01031"/>
    </source>
</evidence>
<sequence length="156" mass="17849">MRTNFDFTPFRRSSVGFDTLFDLLESGSQSRTEGFPAFNLEKTRHDQYRITLAVPGFSRDEIEIVTQPNQLIIKGLRREDDGDRDRFLHRGIAHGSFERRFQLADYIEARSARLVDGLLTLELARDVPDAMKPRRIEIGAVANDLIEGPREAERAA</sequence>
<evidence type="ECO:0000313" key="6">
    <source>
        <dbReference type="Proteomes" id="UP000282971"/>
    </source>
</evidence>
<name>A0A437LYC4_9SPHN</name>
<dbReference type="PROSITE" id="PS01031">
    <property type="entry name" value="SHSP"/>
    <property type="match status" value="1"/>
</dbReference>